<gene>
    <name evidence="1" type="ORF">ABID19_001219</name>
</gene>
<dbReference type="RefSeq" id="WP_354488814.1">
    <property type="nucleotide sequence ID" value="NZ_JBEPMC010000002.1"/>
</dbReference>
<protein>
    <recommendedName>
        <fullName evidence="3">IS5/IS1182 family transposase</fullName>
    </recommendedName>
</protein>
<dbReference type="EMBL" id="JBEPMC010000002">
    <property type="protein sequence ID" value="MET3578202.1"/>
    <property type="molecule type" value="Genomic_DNA"/>
</dbReference>
<evidence type="ECO:0000313" key="1">
    <source>
        <dbReference type="EMBL" id="MET3578202.1"/>
    </source>
</evidence>
<reference evidence="1 2" key="1">
    <citation type="submission" date="2024-06" db="EMBL/GenBank/DDBJ databases">
        <title>Genomic Encyclopedia of Type Strains, Phase IV (KMG-IV): sequencing the most valuable type-strain genomes for metagenomic binning, comparative biology and taxonomic classification.</title>
        <authorList>
            <person name="Goeker M."/>
        </authorList>
    </citation>
    <scope>NUCLEOTIDE SEQUENCE [LARGE SCALE GENOMIC DNA]</scope>
    <source>
        <strain evidence="1 2">DSM 100022</strain>
    </source>
</reference>
<name>A0ABV2GIS8_9HYPH</name>
<sequence>MDHYLSDENWNALVDRLTGPHDPKAPGWTKRDEVVAALMDASVWPARIAEEEVA</sequence>
<organism evidence="1 2">
    <name type="scientific">Mesorhizobium robiniae</name>
    <dbReference type="NCBI Taxonomy" id="559315"/>
    <lineage>
        <taxon>Bacteria</taxon>
        <taxon>Pseudomonadati</taxon>
        <taxon>Pseudomonadota</taxon>
        <taxon>Alphaproteobacteria</taxon>
        <taxon>Hyphomicrobiales</taxon>
        <taxon>Phyllobacteriaceae</taxon>
        <taxon>Mesorhizobium</taxon>
    </lineage>
</organism>
<proteinExistence type="predicted"/>
<keyword evidence="2" id="KW-1185">Reference proteome</keyword>
<evidence type="ECO:0008006" key="3">
    <source>
        <dbReference type="Google" id="ProtNLM"/>
    </source>
</evidence>
<comment type="caution">
    <text evidence="1">The sequence shown here is derived from an EMBL/GenBank/DDBJ whole genome shotgun (WGS) entry which is preliminary data.</text>
</comment>
<accession>A0ABV2GIS8</accession>
<evidence type="ECO:0000313" key="2">
    <source>
        <dbReference type="Proteomes" id="UP001549204"/>
    </source>
</evidence>
<dbReference type="Proteomes" id="UP001549204">
    <property type="component" value="Unassembled WGS sequence"/>
</dbReference>